<proteinExistence type="predicted"/>
<gene>
    <name evidence="2" type="ORF">NDU88_013168</name>
</gene>
<dbReference type="AlphaFoldDB" id="A0AAV7R294"/>
<organism evidence="2 3">
    <name type="scientific">Pleurodeles waltl</name>
    <name type="common">Iberian ribbed newt</name>
    <dbReference type="NCBI Taxonomy" id="8319"/>
    <lineage>
        <taxon>Eukaryota</taxon>
        <taxon>Metazoa</taxon>
        <taxon>Chordata</taxon>
        <taxon>Craniata</taxon>
        <taxon>Vertebrata</taxon>
        <taxon>Euteleostomi</taxon>
        <taxon>Amphibia</taxon>
        <taxon>Batrachia</taxon>
        <taxon>Caudata</taxon>
        <taxon>Salamandroidea</taxon>
        <taxon>Salamandridae</taxon>
        <taxon>Pleurodelinae</taxon>
        <taxon>Pleurodeles</taxon>
    </lineage>
</organism>
<accession>A0AAV7R294</accession>
<feature type="region of interest" description="Disordered" evidence="1">
    <location>
        <begin position="104"/>
        <end position="126"/>
    </location>
</feature>
<sequence>MRVPVEQGDQVQESRQSRDWTDAQEMPAEGAKELPLDGRSCGFCKNEEGLKLPLWRMDVSRREEACRGVPTQKDRKQALQAARLAGEDSVDPLEISSELLVSRRTARREPSVRHRPRVRLGPRFAS</sequence>
<comment type="caution">
    <text evidence="2">The sequence shown here is derived from an EMBL/GenBank/DDBJ whole genome shotgun (WGS) entry which is preliminary data.</text>
</comment>
<protein>
    <submittedName>
        <fullName evidence="2">Uncharacterized protein</fullName>
    </submittedName>
</protein>
<evidence type="ECO:0000256" key="1">
    <source>
        <dbReference type="SAM" id="MobiDB-lite"/>
    </source>
</evidence>
<dbReference type="EMBL" id="JANPWB010000010">
    <property type="protein sequence ID" value="KAJ1146916.1"/>
    <property type="molecule type" value="Genomic_DNA"/>
</dbReference>
<evidence type="ECO:0000313" key="3">
    <source>
        <dbReference type="Proteomes" id="UP001066276"/>
    </source>
</evidence>
<feature type="region of interest" description="Disordered" evidence="1">
    <location>
        <begin position="1"/>
        <end position="38"/>
    </location>
</feature>
<name>A0AAV7R294_PLEWA</name>
<keyword evidence="3" id="KW-1185">Reference proteome</keyword>
<reference evidence="2" key="1">
    <citation type="journal article" date="2022" name="bioRxiv">
        <title>Sequencing and chromosome-scale assembly of the giantPleurodeles waltlgenome.</title>
        <authorList>
            <person name="Brown T."/>
            <person name="Elewa A."/>
            <person name="Iarovenko S."/>
            <person name="Subramanian E."/>
            <person name="Araus A.J."/>
            <person name="Petzold A."/>
            <person name="Susuki M."/>
            <person name="Suzuki K.-i.T."/>
            <person name="Hayashi T."/>
            <person name="Toyoda A."/>
            <person name="Oliveira C."/>
            <person name="Osipova E."/>
            <person name="Leigh N.D."/>
            <person name="Simon A."/>
            <person name="Yun M.H."/>
        </authorList>
    </citation>
    <scope>NUCLEOTIDE SEQUENCE</scope>
    <source>
        <strain evidence="2">20211129_DDA</strain>
        <tissue evidence="2">Liver</tissue>
    </source>
</reference>
<dbReference type="Proteomes" id="UP001066276">
    <property type="component" value="Chromosome 6"/>
</dbReference>
<evidence type="ECO:0000313" key="2">
    <source>
        <dbReference type="EMBL" id="KAJ1146916.1"/>
    </source>
</evidence>